<proteinExistence type="predicted"/>
<feature type="transmembrane region" description="Helical" evidence="1">
    <location>
        <begin position="426"/>
        <end position="447"/>
    </location>
</feature>
<feature type="transmembrane region" description="Helical" evidence="1">
    <location>
        <begin position="127"/>
        <end position="144"/>
    </location>
</feature>
<feature type="transmembrane region" description="Helical" evidence="1">
    <location>
        <begin position="74"/>
        <end position="96"/>
    </location>
</feature>
<name>A0A286UVW7_9AGAM</name>
<feature type="transmembrane region" description="Helical" evidence="1">
    <location>
        <begin position="356"/>
        <end position="376"/>
    </location>
</feature>
<dbReference type="Pfam" id="PF11911">
    <property type="entry name" value="DUF3429"/>
    <property type="match status" value="1"/>
</dbReference>
<gene>
    <name evidence="2" type="ORF">PNOK_0081700</name>
</gene>
<dbReference type="InParanoid" id="A0A286UVW7"/>
<comment type="caution">
    <text evidence="2">The sequence shown here is derived from an EMBL/GenBank/DDBJ whole genome shotgun (WGS) entry which is preliminary data.</text>
</comment>
<dbReference type="InterPro" id="IPR021836">
    <property type="entry name" value="DUF3429"/>
</dbReference>
<sequence>MRGVASSVTNKPGSQTAEQAALNIKEEVSNTAGSVARAIAGANMTIDSVKPIKPLDDSFVGITSAVASSVPKPVLVYGLAGGLPYLATSATVIYLARQAGLATTGVYVGIDPGVALTVLDQALNIQVTYGAVMLSFLGALHWGMEFVGYGGHQGYKRLSLGASPVLWGWSTLALNPTLSLVAQWFGFTALWWADLKATNAGWTPKWYSQYRFYLSILVGTCIIGTLTGTSHFGPVAGHGFETHDLNELRAERKKRVSERAGTVSGDIEALPADEKADSYVVLKKTEGREKEAGADLDSQVFDPGLIVLEPTCVAFSLVSISGGSVLTDTAHISTYCILYQSSFVTRISLPIKSFSLDTYFCLLAAGIITLILSIVWRSPDLMRNLVISNTDLTTGLVLAIALLVTWAVSVGAIIQPNHVTKGLMILNWLLILDALGVVIIGTFIWFFSLRQRAEFHDIFAAQSDAVKIQIQDKLHCCGYFNATDLAVVGGNFCVDENFIQVTNNATSNFCVTPITAYSDYTLNNLFTSVYGYMAVLILLFLLSLCVINKRKEEERFRKIDEKRGGHGFV</sequence>
<dbReference type="STRING" id="2282107.A0A286UVW7"/>
<keyword evidence="1" id="KW-0812">Transmembrane</keyword>
<dbReference type="Proteomes" id="UP000217199">
    <property type="component" value="Unassembled WGS sequence"/>
</dbReference>
<dbReference type="EMBL" id="NBII01000001">
    <property type="protein sequence ID" value="PAV23749.1"/>
    <property type="molecule type" value="Genomic_DNA"/>
</dbReference>
<feature type="transmembrane region" description="Helical" evidence="1">
    <location>
        <begin position="212"/>
        <end position="233"/>
    </location>
</feature>
<dbReference type="PANTHER" id="PTHR15887:SF1">
    <property type="entry name" value="TRANSMEMBRANE PROTEIN 69"/>
    <property type="match status" value="1"/>
</dbReference>
<reference evidence="2 3" key="1">
    <citation type="journal article" date="2017" name="Mol. Ecol.">
        <title>Comparative and population genomic landscape of Phellinus noxius: A hypervariable fungus causing root rot in trees.</title>
        <authorList>
            <person name="Chung C.L."/>
            <person name="Lee T.J."/>
            <person name="Akiba M."/>
            <person name="Lee H.H."/>
            <person name="Kuo T.H."/>
            <person name="Liu D."/>
            <person name="Ke H.M."/>
            <person name="Yokoi T."/>
            <person name="Roa M.B."/>
            <person name="Lu M.J."/>
            <person name="Chang Y.Y."/>
            <person name="Ann P.J."/>
            <person name="Tsai J.N."/>
            <person name="Chen C.Y."/>
            <person name="Tzean S.S."/>
            <person name="Ota Y."/>
            <person name="Hattori T."/>
            <person name="Sahashi N."/>
            <person name="Liou R.F."/>
            <person name="Kikuchi T."/>
            <person name="Tsai I.J."/>
        </authorList>
    </citation>
    <scope>NUCLEOTIDE SEQUENCE [LARGE SCALE GENOMIC DNA]</scope>
    <source>
        <strain evidence="2 3">FFPRI411160</strain>
    </source>
</reference>
<dbReference type="PANTHER" id="PTHR15887">
    <property type="entry name" value="TRANSMEMBRANE PROTEIN 69"/>
    <property type="match status" value="1"/>
</dbReference>
<evidence type="ECO:0000313" key="2">
    <source>
        <dbReference type="EMBL" id="PAV23749.1"/>
    </source>
</evidence>
<evidence type="ECO:0000313" key="3">
    <source>
        <dbReference type="Proteomes" id="UP000217199"/>
    </source>
</evidence>
<evidence type="ECO:0000256" key="1">
    <source>
        <dbReference type="SAM" id="Phobius"/>
    </source>
</evidence>
<dbReference type="AlphaFoldDB" id="A0A286UVW7"/>
<keyword evidence="1" id="KW-0472">Membrane</keyword>
<accession>A0A286UVW7</accession>
<keyword evidence="1" id="KW-1133">Transmembrane helix</keyword>
<keyword evidence="3" id="KW-1185">Reference proteome</keyword>
<feature type="transmembrane region" description="Helical" evidence="1">
    <location>
        <begin position="529"/>
        <end position="548"/>
    </location>
</feature>
<protein>
    <submittedName>
        <fullName evidence="2">Mnn4-regulates the mannosylphosphorylation</fullName>
    </submittedName>
</protein>
<feature type="transmembrane region" description="Helical" evidence="1">
    <location>
        <begin position="165"/>
        <end position="192"/>
    </location>
</feature>
<feature type="transmembrane region" description="Helical" evidence="1">
    <location>
        <begin position="396"/>
        <end position="414"/>
    </location>
</feature>
<organism evidence="2 3">
    <name type="scientific">Pyrrhoderma noxium</name>
    <dbReference type="NCBI Taxonomy" id="2282107"/>
    <lineage>
        <taxon>Eukaryota</taxon>
        <taxon>Fungi</taxon>
        <taxon>Dikarya</taxon>
        <taxon>Basidiomycota</taxon>
        <taxon>Agaricomycotina</taxon>
        <taxon>Agaricomycetes</taxon>
        <taxon>Hymenochaetales</taxon>
        <taxon>Hymenochaetaceae</taxon>
        <taxon>Pyrrhoderma</taxon>
    </lineage>
</organism>
<dbReference type="OrthoDB" id="194289at2759"/>